<proteinExistence type="predicted"/>
<accession>A0A8S5QFJ7</accession>
<organism evidence="2">
    <name type="scientific">Siphoviridae sp. ctr8v12</name>
    <dbReference type="NCBI Taxonomy" id="2825685"/>
    <lineage>
        <taxon>Viruses</taxon>
        <taxon>Duplodnaviria</taxon>
        <taxon>Heunggongvirae</taxon>
        <taxon>Uroviricota</taxon>
        <taxon>Caudoviricetes</taxon>
    </lineage>
</organism>
<dbReference type="EMBL" id="BK015649">
    <property type="protein sequence ID" value="DAE18031.1"/>
    <property type="molecule type" value="Genomic_DNA"/>
</dbReference>
<reference evidence="2" key="1">
    <citation type="journal article" date="2021" name="Proc. Natl. Acad. Sci. U.S.A.">
        <title>A Catalog of Tens of Thousands of Viruses from Human Metagenomes Reveals Hidden Associations with Chronic Diseases.</title>
        <authorList>
            <person name="Tisza M.J."/>
            <person name="Buck C.B."/>
        </authorList>
    </citation>
    <scope>NUCLEOTIDE SEQUENCE</scope>
    <source>
        <strain evidence="2">Ctr8v12</strain>
    </source>
</reference>
<evidence type="ECO:0000313" key="2">
    <source>
        <dbReference type="EMBL" id="DAE18031.1"/>
    </source>
</evidence>
<evidence type="ECO:0000256" key="1">
    <source>
        <dbReference type="SAM" id="MobiDB-lite"/>
    </source>
</evidence>
<feature type="region of interest" description="Disordered" evidence="1">
    <location>
        <begin position="1"/>
        <end position="21"/>
    </location>
</feature>
<sequence>MTDPTTRRLSQGGRYITRRQQYGNIRRGLGLSGG</sequence>
<protein>
    <submittedName>
        <fullName evidence="2">Uncharacterized protein</fullName>
    </submittedName>
</protein>
<name>A0A8S5QFJ7_9CAUD</name>